<dbReference type="PANTHER" id="PTHR23416">
    <property type="entry name" value="SIALIC ACID SYNTHASE-RELATED"/>
    <property type="match status" value="1"/>
</dbReference>
<evidence type="ECO:0000256" key="1">
    <source>
        <dbReference type="ARBA" id="ARBA00007274"/>
    </source>
</evidence>
<dbReference type="GO" id="GO:0005829">
    <property type="term" value="C:cytosol"/>
    <property type="evidence" value="ECO:0007669"/>
    <property type="project" value="TreeGrafter"/>
</dbReference>
<evidence type="ECO:0000313" key="3">
    <source>
        <dbReference type="EMBL" id="MWV26986.1"/>
    </source>
</evidence>
<dbReference type="AlphaFoldDB" id="A0A844XAK1"/>
<dbReference type="GO" id="GO:0008374">
    <property type="term" value="F:O-acyltransferase activity"/>
    <property type="evidence" value="ECO:0007669"/>
    <property type="project" value="TreeGrafter"/>
</dbReference>
<reference evidence="3 4" key="1">
    <citation type="submission" date="2019-12" db="EMBL/GenBank/DDBJ databases">
        <authorList>
            <person name="Lee S.D."/>
        </authorList>
    </citation>
    <scope>NUCLEOTIDE SEQUENCE [LARGE SCALE GENOMIC DNA]</scope>
    <source>
        <strain evidence="3 4">GH3-10</strain>
    </source>
</reference>
<protein>
    <submittedName>
        <fullName evidence="3">Colanic acid biosynthesis acetyltransferase WcaF</fullName>
    </submittedName>
</protein>
<dbReference type="Gene3D" id="2.160.10.10">
    <property type="entry name" value="Hexapeptide repeat proteins"/>
    <property type="match status" value="1"/>
</dbReference>
<dbReference type="SUPFAM" id="SSF51161">
    <property type="entry name" value="Trimeric LpxA-like enzymes"/>
    <property type="match status" value="1"/>
</dbReference>
<organism evidence="3 4">
    <name type="scientific">Aurantiacibacter rhizosphaerae</name>
    <dbReference type="NCBI Taxonomy" id="2691582"/>
    <lineage>
        <taxon>Bacteria</taxon>
        <taxon>Pseudomonadati</taxon>
        <taxon>Pseudomonadota</taxon>
        <taxon>Alphaproteobacteria</taxon>
        <taxon>Sphingomonadales</taxon>
        <taxon>Erythrobacteraceae</taxon>
        <taxon>Aurantiacibacter</taxon>
    </lineage>
</organism>
<proteinExistence type="inferred from homology"/>
<comment type="caution">
    <text evidence="3">The sequence shown here is derived from an EMBL/GenBank/DDBJ whole genome shotgun (WGS) entry which is preliminary data.</text>
</comment>
<comment type="similarity">
    <text evidence="1">Belongs to the transferase hexapeptide repeat family.</text>
</comment>
<sequence length="183" mass="20224">MRLDRYTSKLNRGASRFVDAAWLVSNALFLSSWLPGTGWRVQLLRAFGAEVGRNVVIKPGVRVKFPWRLRIGDHSWIGEDVWIDNLAEVDIGKHVCVSQGAYLCTGSHDWSSESFDLITKPIILQNRVWVCAQATVGPGVVIGEGAVLGLKSCTSRHLSPWTINAGSPSLEVGQRTRHLDSMD</sequence>
<keyword evidence="4" id="KW-1185">Reference proteome</keyword>
<dbReference type="InterPro" id="IPR011004">
    <property type="entry name" value="Trimer_LpxA-like_sf"/>
</dbReference>
<dbReference type="RefSeq" id="WP_160484605.1">
    <property type="nucleotide sequence ID" value="NZ_WUBR01000001.1"/>
</dbReference>
<dbReference type="NCBIfam" id="NF007797">
    <property type="entry name" value="PRK10502.1"/>
    <property type="match status" value="1"/>
</dbReference>
<keyword evidence="2 3" id="KW-0808">Transferase</keyword>
<dbReference type="PANTHER" id="PTHR23416:SF23">
    <property type="entry name" value="ACETYLTRANSFERASE C18B11.09C-RELATED"/>
    <property type="match status" value="1"/>
</dbReference>
<dbReference type="Proteomes" id="UP000461409">
    <property type="component" value="Unassembled WGS sequence"/>
</dbReference>
<dbReference type="EMBL" id="WUBR01000001">
    <property type="protein sequence ID" value="MWV26986.1"/>
    <property type="molecule type" value="Genomic_DNA"/>
</dbReference>
<dbReference type="CDD" id="cd05825">
    <property type="entry name" value="LbH_wcaF_like"/>
    <property type="match status" value="1"/>
</dbReference>
<accession>A0A844XAK1</accession>
<name>A0A844XAK1_9SPHN</name>
<reference evidence="3 4" key="2">
    <citation type="submission" date="2020-02" db="EMBL/GenBank/DDBJ databases">
        <title>Erythrobacter dongmakensis sp. nov., isolated from a tidal mudflat.</title>
        <authorList>
            <person name="Kim I.S."/>
        </authorList>
    </citation>
    <scope>NUCLEOTIDE SEQUENCE [LARGE SCALE GENOMIC DNA]</scope>
    <source>
        <strain evidence="3 4">GH3-10</strain>
    </source>
</reference>
<evidence type="ECO:0000313" key="4">
    <source>
        <dbReference type="Proteomes" id="UP000461409"/>
    </source>
</evidence>
<evidence type="ECO:0000256" key="2">
    <source>
        <dbReference type="ARBA" id="ARBA00022679"/>
    </source>
</evidence>
<dbReference type="InterPro" id="IPR051159">
    <property type="entry name" value="Hexapeptide_acetyltransf"/>
</dbReference>
<gene>
    <name evidence="3" type="primary">wcaF</name>
    <name evidence="3" type="ORF">GRF63_03610</name>
</gene>